<feature type="region of interest" description="Disordered" evidence="8">
    <location>
        <begin position="186"/>
        <end position="209"/>
    </location>
</feature>
<evidence type="ECO:0000256" key="7">
    <source>
        <dbReference type="SAM" id="Coils"/>
    </source>
</evidence>
<feature type="binding site" evidence="6">
    <location>
        <begin position="143"/>
        <end position="150"/>
    </location>
    <ligand>
        <name>ATP</name>
        <dbReference type="ChEBI" id="CHEBI:30616"/>
    </ligand>
</feature>
<feature type="compositionally biased region" description="Low complexity" evidence="8">
    <location>
        <begin position="32"/>
        <end position="47"/>
    </location>
</feature>
<dbReference type="SUPFAM" id="SSF52540">
    <property type="entry name" value="P-loop containing nucleoside triphosphate hydrolases"/>
    <property type="match status" value="1"/>
</dbReference>
<dbReference type="GO" id="GO:0051231">
    <property type="term" value="P:spindle elongation"/>
    <property type="evidence" value="ECO:0007669"/>
    <property type="project" value="TreeGrafter"/>
</dbReference>
<proteinExistence type="inferred from homology"/>
<evidence type="ECO:0000256" key="6">
    <source>
        <dbReference type="PROSITE-ProRule" id="PRU00283"/>
    </source>
</evidence>
<dbReference type="SMART" id="SM00129">
    <property type="entry name" value="KISc"/>
    <property type="match status" value="1"/>
</dbReference>
<feature type="coiled-coil region" evidence="7">
    <location>
        <begin position="1077"/>
        <end position="1111"/>
    </location>
</feature>
<keyword evidence="6" id="KW-0505">Motor protein</keyword>
<keyword evidence="3 6" id="KW-0547">Nucleotide-binding</keyword>
<name>A0A8H3G3A3_9LECA</name>
<dbReference type="InterPro" id="IPR036961">
    <property type="entry name" value="Kinesin_motor_dom_sf"/>
</dbReference>
<feature type="region of interest" description="Disordered" evidence="8">
    <location>
        <begin position="1555"/>
        <end position="1590"/>
    </location>
</feature>
<evidence type="ECO:0000259" key="9">
    <source>
        <dbReference type="PROSITE" id="PS50067"/>
    </source>
</evidence>
<accession>A0A8H3G3A3</accession>
<dbReference type="GO" id="GO:0005524">
    <property type="term" value="F:ATP binding"/>
    <property type="evidence" value="ECO:0007669"/>
    <property type="project" value="UniProtKB-UniRule"/>
</dbReference>
<evidence type="ECO:0000256" key="1">
    <source>
        <dbReference type="ARBA" id="ARBA00004496"/>
    </source>
</evidence>
<dbReference type="GO" id="GO:0003777">
    <property type="term" value="F:microtubule motor activity"/>
    <property type="evidence" value="ECO:0007669"/>
    <property type="project" value="InterPro"/>
</dbReference>
<dbReference type="InterPro" id="IPR019821">
    <property type="entry name" value="Kinesin_motor_CS"/>
</dbReference>
<dbReference type="Pfam" id="PF00225">
    <property type="entry name" value="Kinesin"/>
    <property type="match status" value="1"/>
</dbReference>
<keyword evidence="5 7" id="KW-0175">Coiled coil</keyword>
<evidence type="ECO:0000256" key="3">
    <source>
        <dbReference type="ARBA" id="ARBA00022741"/>
    </source>
</evidence>
<dbReference type="InterPro" id="IPR027417">
    <property type="entry name" value="P-loop_NTPase"/>
</dbReference>
<comment type="caution">
    <text evidence="10">The sequence shown here is derived from an EMBL/GenBank/DDBJ whole genome shotgun (WGS) entry which is preliminary data.</text>
</comment>
<dbReference type="PANTHER" id="PTHR47969:SF15">
    <property type="entry name" value="CHROMOSOME-ASSOCIATED KINESIN KIF4A-RELATED"/>
    <property type="match status" value="1"/>
</dbReference>
<feature type="region of interest" description="Disordered" evidence="8">
    <location>
        <begin position="486"/>
        <end position="505"/>
    </location>
</feature>
<evidence type="ECO:0000256" key="2">
    <source>
        <dbReference type="ARBA" id="ARBA00022490"/>
    </source>
</evidence>
<comment type="subcellular location">
    <subcellularLocation>
        <location evidence="1">Cytoplasm</location>
    </subcellularLocation>
</comment>
<dbReference type="GO" id="GO:0005737">
    <property type="term" value="C:cytoplasm"/>
    <property type="evidence" value="ECO:0007669"/>
    <property type="project" value="UniProtKB-SubCell"/>
</dbReference>
<evidence type="ECO:0000256" key="5">
    <source>
        <dbReference type="ARBA" id="ARBA00023054"/>
    </source>
</evidence>
<feature type="compositionally biased region" description="Basic and acidic residues" evidence="8">
    <location>
        <begin position="487"/>
        <end position="505"/>
    </location>
</feature>
<feature type="coiled-coil region" evidence="7">
    <location>
        <begin position="680"/>
        <end position="714"/>
    </location>
</feature>
<keyword evidence="2" id="KW-0963">Cytoplasm</keyword>
<feature type="region of interest" description="Disordered" evidence="8">
    <location>
        <begin position="32"/>
        <end position="51"/>
    </location>
</feature>
<dbReference type="GO" id="GO:0008017">
    <property type="term" value="F:microtubule binding"/>
    <property type="evidence" value="ECO:0007669"/>
    <property type="project" value="InterPro"/>
</dbReference>
<feature type="region of interest" description="Disordered" evidence="8">
    <location>
        <begin position="1683"/>
        <end position="1724"/>
    </location>
</feature>
<dbReference type="PROSITE" id="PS50067">
    <property type="entry name" value="KINESIN_MOTOR_2"/>
    <property type="match status" value="1"/>
</dbReference>
<evidence type="ECO:0000313" key="11">
    <source>
        <dbReference type="Proteomes" id="UP000664521"/>
    </source>
</evidence>
<dbReference type="InterPro" id="IPR001752">
    <property type="entry name" value="Kinesin_motor_dom"/>
</dbReference>
<feature type="compositionally biased region" description="Polar residues" evidence="8">
    <location>
        <begin position="192"/>
        <end position="209"/>
    </location>
</feature>
<dbReference type="InterPro" id="IPR027640">
    <property type="entry name" value="Kinesin-like_fam"/>
</dbReference>
<feature type="region of interest" description="Disordered" evidence="8">
    <location>
        <begin position="875"/>
        <end position="950"/>
    </location>
</feature>
<feature type="coiled-coil region" evidence="7">
    <location>
        <begin position="1261"/>
        <end position="1344"/>
    </location>
</feature>
<keyword evidence="4 6" id="KW-0067">ATP-binding</keyword>
<feature type="region of interest" description="Disordered" evidence="8">
    <location>
        <begin position="768"/>
        <end position="823"/>
    </location>
</feature>
<feature type="compositionally biased region" description="Basic and acidic residues" evidence="8">
    <location>
        <begin position="1559"/>
        <end position="1570"/>
    </location>
</feature>
<dbReference type="GO" id="GO:0007052">
    <property type="term" value="P:mitotic spindle organization"/>
    <property type="evidence" value="ECO:0007669"/>
    <property type="project" value="TreeGrafter"/>
</dbReference>
<evidence type="ECO:0000313" key="10">
    <source>
        <dbReference type="EMBL" id="CAF9934004.1"/>
    </source>
</evidence>
<reference evidence="10" key="1">
    <citation type="submission" date="2021-03" db="EMBL/GenBank/DDBJ databases">
        <authorList>
            <person name="Tagirdzhanova G."/>
        </authorList>
    </citation>
    <scope>NUCLEOTIDE SEQUENCE</scope>
</reference>
<dbReference type="PROSITE" id="PS00411">
    <property type="entry name" value="KINESIN_MOTOR_1"/>
    <property type="match status" value="1"/>
</dbReference>
<dbReference type="PANTHER" id="PTHR47969">
    <property type="entry name" value="CHROMOSOME-ASSOCIATED KINESIN KIF4A-RELATED"/>
    <property type="match status" value="1"/>
</dbReference>
<feature type="compositionally biased region" description="Acidic residues" evidence="8">
    <location>
        <begin position="792"/>
        <end position="804"/>
    </location>
</feature>
<gene>
    <name evidence="10" type="ORF">HETSPECPRED_009072</name>
</gene>
<organism evidence="10 11">
    <name type="scientific">Heterodermia speciosa</name>
    <dbReference type="NCBI Taxonomy" id="116794"/>
    <lineage>
        <taxon>Eukaryota</taxon>
        <taxon>Fungi</taxon>
        <taxon>Dikarya</taxon>
        <taxon>Ascomycota</taxon>
        <taxon>Pezizomycotina</taxon>
        <taxon>Lecanoromycetes</taxon>
        <taxon>OSLEUM clade</taxon>
        <taxon>Lecanoromycetidae</taxon>
        <taxon>Caliciales</taxon>
        <taxon>Physciaceae</taxon>
        <taxon>Heterodermia</taxon>
    </lineage>
</organism>
<feature type="region of interest" description="Disordered" evidence="8">
    <location>
        <begin position="730"/>
        <end position="754"/>
    </location>
</feature>
<evidence type="ECO:0000256" key="4">
    <source>
        <dbReference type="ARBA" id="ARBA00022840"/>
    </source>
</evidence>
<dbReference type="EMBL" id="CAJPDS010000072">
    <property type="protein sequence ID" value="CAF9934004.1"/>
    <property type="molecule type" value="Genomic_DNA"/>
</dbReference>
<dbReference type="PRINTS" id="PR00380">
    <property type="entry name" value="KINESINHEAVY"/>
</dbReference>
<evidence type="ECO:0000256" key="8">
    <source>
        <dbReference type="SAM" id="MobiDB-lite"/>
    </source>
</evidence>
<dbReference type="Gene3D" id="3.40.850.10">
    <property type="entry name" value="Kinesin motor domain"/>
    <property type="match status" value="1"/>
</dbReference>
<sequence>MSGLGDMATSSPPTSPPNAPQRPLSAIYGMQRSSSRLSISSKQGSSRFSDEDAKTSVKVAVRVRPPLRPSDPGFELVPQRFQRSLLQAISPTSLAIDIPQGRKLFHFDRVFEEDVSQEGIWEYVNESVEAFIQGYNVSVLAYGQSGSGKSYTMGTSGPAEQSDPRIMGVIPRAVDALFQKLQGPPAFKRSDSSNLRAPTRYSMTSPHSSSQNVMTMAKLASERSWQMKATYVEIYNEQLRDLLLPESVPHNERATVAIREDTKGRILLTGLHQVSINSAEDLLSALNFGSSIRQTDATAINAKSSRSHAVFSINLVQRKTSQPSKQEKRMSVPLEVMSGSESWVTVDSKLHFVDLAGSERLKNTQAYGDRAKEGIAINAGLANLGKVISQLSSRQPGSHVSYRDSKLTRLLQDSLGGNAITYMIACVTPAEFHLSETLNTLQYAYRARAIQSKPEIQQLSDDSDKQAVIDRLRAEILFLRDQINSSDRGDRRGDASTERLDRQNDREMELQNHLLDVQENYTALTQRHAKLISEITKARDDRSHATPILTEAIGNAAIERLNRSNSFAEAVEQVVLEYEKTITSLESSLSKTRSSLSETESSLLERESKCAYVETVNQQLQSRFQKMMDREASTERYLHDLEARLDGQVSGEEKTSAVVTELRKEIARIRESEASCEEYISTLEERLAESDQDMELMQREVDRLEHVVERQRSIGKLDSLLYEFDHIQSNGRSKDHSHGDAYLTNGPSNSVTNHDDQQSILEAAVGTAIPESDSEDPNDGTAINSRKRGLSDLDESFKEDEEPEVNGVVPGHDPVERPRSNPVNSKLVADSKLEGVTHELFELRAQHESTLTEFDLMSAKYEEALRTLAELQDAADEARHPAPQPMPASPASTRPVSFLGDARVSELKNAGQPPSSRSLSSELSLAAESNTSLEQSPDGSPIKKSPPFGILSRTVPAEHHLQQEIQYLRRVQEEKDDAIAALKGSLKDRDAESQHLHAQTLEVVEELKAEIQRLKIRNPNSPTKVAVRRKGSQNILMLDRAHRSLASLRNIASENLEAKPETMQAFDHNLNTTMQELHERAERVQVLEGELAKAKKEIDAKTTMISGLTRERSSLKSSSPIDISVVSSIHEQLIQNEGQVKVLQESHAAREQELLSEIDSLKKSLDVKIQTSKKAMPGFFPETPAILDNSQSSAKQLGEPATSPDVSGLQEQVAEWQGKHQAVLASMQASEQKFLDTISELETSMATIGASQSRDHKEQAAAEFENERSRHAETVESLQQELRKHNALVDSHQEKINELERSHVSAREQLEENARYKALAEAQLSGHQSQVASLERKVMEHQSDIEFHKHGLKSLHDSHTKELETIQTRLRSQLAEEADGRIANMTRDHENQLGEQKSGFDESMRTTNVQLIESIEARDKISKDLHALETEHNSLSDRLMHLEEETRNRGKELDDANHRNSELKSALTEATAAFEDYKKLADKKSAELDKVVSEKEKAVRLVDELEDQLSTTYDQHRATSSRLSVLSSGRDQALLEANSMRTKLEEEVELYRSKLSTAELERSNSQDSHMRKSTSAMPLPSPPPAIPLPPIPTMASASNISLPNGITSPQPDFSYAAPPADETERHIKSIEKHLFAEKQLTATLEEALVDLESQGNKTKMEMEGWKKKAWAYEDELVQLKRERGRMRDSVQAVEEEREARKEAERARERLEERMRGMEGKRRKK</sequence>
<dbReference type="GO" id="GO:0007018">
    <property type="term" value="P:microtubule-based movement"/>
    <property type="evidence" value="ECO:0007669"/>
    <property type="project" value="InterPro"/>
</dbReference>
<dbReference type="OrthoDB" id="3176171at2759"/>
<dbReference type="Proteomes" id="UP000664521">
    <property type="component" value="Unassembled WGS sequence"/>
</dbReference>
<feature type="compositionally biased region" description="Low complexity" evidence="8">
    <location>
        <begin position="915"/>
        <end position="934"/>
    </location>
</feature>
<feature type="compositionally biased region" description="Basic and acidic residues" evidence="8">
    <location>
        <begin position="1697"/>
        <end position="1724"/>
    </location>
</feature>
<feature type="domain" description="Kinesin motor" evidence="9">
    <location>
        <begin position="56"/>
        <end position="450"/>
    </location>
</feature>
<feature type="non-terminal residue" evidence="10">
    <location>
        <position position="1724"/>
    </location>
</feature>
<feature type="region of interest" description="Disordered" evidence="8">
    <location>
        <begin position="1"/>
        <end position="27"/>
    </location>
</feature>
<comment type="similarity">
    <text evidence="6">Belongs to the TRAFAC class myosin-kinesin ATPase superfamily. Kinesin family.</text>
</comment>
<protein>
    <recommendedName>
        <fullName evidence="9">Kinesin motor domain-containing protein</fullName>
    </recommendedName>
</protein>
<keyword evidence="11" id="KW-1185">Reference proteome</keyword>
<feature type="compositionally biased region" description="Pro residues" evidence="8">
    <location>
        <begin position="1579"/>
        <end position="1590"/>
    </location>
</feature>
<dbReference type="GO" id="GO:0005875">
    <property type="term" value="C:microtubule associated complex"/>
    <property type="evidence" value="ECO:0007669"/>
    <property type="project" value="TreeGrafter"/>
</dbReference>